<reference evidence="1 2" key="1">
    <citation type="submission" date="2020-05" db="EMBL/GenBank/DDBJ databases">
        <title>FDA dAtabase for Regulatory Grade micrObial Sequences (FDA-ARGOS): Supporting development and validation of Infectious Disease Dx tests.</title>
        <authorList>
            <person name="Sproer C."/>
            <person name="Gronow S."/>
            <person name="Severitt S."/>
            <person name="Schroder I."/>
            <person name="Tallon L."/>
            <person name="Sadzewicz L."/>
            <person name="Zhao X."/>
            <person name="Vavikolanu K."/>
            <person name="Mehta A."/>
            <person name="Aluvathingal J."/>
            <person name="Nadendla S."/>
            <person name="Myers T."/>
            <person name="Yan Y."/>
            <person name="Sichtig H."/>
        </authorList>
    </citation>
    <scope>NUCLEOTIDE SEQUENCE [LARGE SCALE GENOMIC DNA]</scope>
    <source>
        <strain evidence="1 2">FDAARGOS_790</strain>
    </source>
</reference>
<dbReference type="AlphaFoldDB" id="A0A7D4DY11"/>
<dbReference type="RefSeq" id="WP_173145096.1">
    <property type="nucleotide sequence ID" value="NZ_CP053985.1"/>
</dbReference>
<evidence type="ECO:0008006" key="3">
    <source>
        <dbReference type="Google" id="ProtNLM"/>
    </source>
</evidence>
<organism evidence="1 2">
    <name type="scientific">Achromobacter pestifer</name>
    <dbReference type="NCBI Taxonomy" id="1353889"/>
    <lineage>
        <taxon>Bacteria</taxon>
        <taxon>Pseudomonadati</taxon>
        <taxon>Pseudomonadota</taxon>
        <taxon>Betaproteobacteria</taxon>
        <taxon>Burkholderiales</taxon>
        <taxon>Alcaligenaceae</taxon>
        <taxon>Achromobacter</taxon>
    </lineage>
</organism>
<name>A0A7D4DY11_9BURK</name>
<proteinExistence type="predicted"/>
<dbReference type="EMBL" id="CP053985">
    <property type="protein sequence ID" value="QKH36185.1"/>
    <property type="molecule type" value="Genomic_DNA"/>
</dbReference>
<sequence>MTTSNTLNLFDPTVLAAWTRLASADGLVARQSVLADLRLGLRNTDSGETLWLSVTEAGVQGGLGLDGVAFHLEGAQDAFDDLGRGFPFNRLVRQHRLTVSGDLRRCVQNWLLLYALTRLTANLEP</sequence>
<evidence type="ECO:0000313" key="2">
    <source>
        <dbReference type="Proteomes" id="UP000500970"/>
    </source>
</evidence>
<dbReference type="Proteomes" id="UP000500970">
    <property type="component" value="Chromosome"/>
</dbReference>
<accession>A0A7D4DY11</accession>
<protein>
    <recommendedName>
        <fullName evidence="3">SCP2 domain-containing protein</fullName>
    </recommendedName>
</protein>
<dbReference type="KEGG" id="apes:FOC84_15005"/>
<evidence type="ECO:0000313" key="1">
    <source>
        <dbReference type="EMBL" id="QKH36185.1"/>
    </source>
</evidence>
<keyword evidence="2" id="KW-1185">Reference proteome</keyword>
<gene>
    <name evidence="1" type="ORF">FOC84_15005</name>
</gene>